<gene>
    <name evidence="8" type="ORF">BDN70DRAFT_916652</name>
</gene>
<evidence type="ECO:0000256" key="7">
    <source>
        <dbReference type="SAM" id="SignalP"/>
    </source>
</evidence>
<keyword evidence="9" id="KW-1185">Reference proteome</keyword>
<sequence length="717" mass="79203">MFSRMFTFSVLALLFTTQLVAALPLSDFHETNDIVSRAQGPTRCSLLDLDDAQSLPGWSKLEQYARSTWGAGEWEITINPPGYRDKPATMCVTGVSKIIQTGTPNCTEKRVDIPPKKKDGKTIDVDAGFTNRGNWNITNVTTAAHAEFFEAHFRLPNITQVHLGSLKAVGAFINAPDNSFVTTATNVTIKSVDIVPVPDKRCIGTILNQQCITSAEGRIQLVASGYIWFNYKIKRAPMANPKGAKHSRYAVKIEDVLKNATERAAYIDFKGYMNTSMRYDYFDEYPSNASLCSHQKLQVEPSCHASQVGYKRPTERQRVSATLSQSSRAAFNANAVPKPTTFPAPLVLPDDDLALDPKCPPQSLRQWIRLEDRNVVTSDRNNVYVAAPPAVDPEVDFMRRWTSPNIQDKSNNMQVRLPKLKDVVDYLAAFYPGMTVKVLPPSTLKFASWGNSAPATARSSGPKTQKNEPKYVGLNASSECIRIRTRGSNDGLFERQLNLDDLLDAAISVLPEDAYALVLLVDHDLYEGPEDEFVCGRAYGGSRVAVISSARYHPLLDAIQGIERDHAWPASHCEAYINECCEADASQPVKKRAKVVGGNGKQRAAQLSSSLDDVERVGSPLHAALAAHRSLPSLERSASASQLEGLWLGRGSGCLKEDARQPPYLCPVDLAKMISATQSTPPERYRAILAFCAKHEEVHLFAAYRAWIAERLKEIEK</sequence>
<organism evidence="8 9">
    <name type="scientific">Pholiota conissans</name>
    <dbReference type="NCBI Taxonomy" id="109636"/>
    <lineage>
        <taxon>Eukaryota</taxon>
        <taxon>Fungi</taxon>
        <taxon>Dikarya</taxon>
        <taxon>Basidiomycota</taxon>
        <taxon>Agaricomycotina</taxon>
        <taxon>Agaricomycetes</taxon>
        <taxon>Agaricomycetidae</taxon>
        <taxon>Agaricales</taxon>
        <taxon>Agaricineae</taxon>
        <taxon>Strophariaceae</taxon>
        <taxon>Pholiota</taxon>
    </lineage>
</organism>
<dbReference type="OrthoDB" id="3010635at2759"/>
<dbReference type="PANTHER" id="PTHR15910:SF1">
    <property type="entry name" value="ARCHAEMETZINCIN-2"/>
    <property type="match status" value="1"/>
</dbReference>
<dbReference type="GO" id="GO:0006508">
    <property type="term" value="P:proteolysis"/>
    <property type="evidence" value="ECO:0007669"/>
    <property type="project" value="UniProtKB-KW"/>
</dbReference>
<protein>
    <submittedName>
        <fullName evidence="8">Uncharacterized protein</fullName>
    </submittedName>
</protein>
<comment type="cofactor">
    <cofactor evidence="1">
        <name>Zn(2+)</name>
        <dbReference type="ChEBI" id="CHEBI:29105"/>
    </cofactor>
</comment>
<evidence type="ECO:0000256" key="4">
    <source>
        <dbReference type="ARBA" id="ARBA00022801"/>
    </source>
</evidence>
<reference evidence="8" key="1">
    <citation type="submission" date="2020-11" db="EMBL/GenBank/DDBJ databases">
        <authorList>
            <consortium name="DOE Joint Genome Institute"/>
            <person name="Ahrendt S."/>
            <person name="Riley R."/>
            <person name="Andreopoulos W."/>
            <person name="Labutti K."/>
            <person name="Pangilinan J."/>
            <person name="Ruiz-Duenas F.J."/>
            <person name="Barrasa J.M."/>
            <person name="Sanchez-Garcia M."/>
            <person name="Camarero S."/>
            <person name="Miyauchi S."/>
            <person name="Serrano A."/>
            <person name="Linde D."/>
            <person name="Babiker R."/>
            <person name="Drula E."/>
            <person name="Ayuso-Fernandez I."/>
            <person name="Pacheco R."/>
            <person name="Padilla G."/>
            <person name="Ferreira P."/>
            <person name="Barriuso J."/>
            <person name="Kellner H."/>
            <person name="Castanera R."/>
            <person name="Alfaro M."/>
            <person name="Ramirez L."/>
            <person name="Pisabarro A.G."/>
            <person name="Kuo A."/>
            <person name="Tritt A."/>
            <person name="Lipzen A."/>
            <person name="He G."/>
            <person name="Yan M."/>
            <person name="Ng V."/>
            <person name="Cullen D."/>
            <person name="Martin F."/>
            <person name="Rosso M.-N."/>
            <person name="Henrissat B."/>
            <person name="Hibbett D."/>
            <person name="Martinez A.T."/>
            <person name="Grigoriev I.V."/>
        </authorList>
    </citation>
    <scope>NUCLEOTIDE SEQUENCE</scope>
    <source>
        <strain evidence="8">CIRM-BRFM 674</strain>
    </source>
</reference>
<dbReference type="InterPro" id="IPR012962">
    <property type="entry name" value="Pept_M54_archaemetzincn"/>
</dbReference>
<dbReference type="EMBL" id="MU155133">
    <property type="protein sequence ID" value="KAF9485815.1"/>
    <property type="molecule type" value="Genomic_DNA"/>
</dbReference>
<keyword evidence="3" id="KW-0479">Metal-binding</keyword>
<accession>A0A9P6D7H3</accession>
<keyword evidence="7" id="KW-0732">Signal</keyword>
<dbReference type="PANTHER" id="PTHR15910">
    <property type="entry name" value="ARCHAEMETZINCIN"/>
    <property type="match status" value="1"/>
</dbReference>
<evidence type="ECO:0000313" key="9">
    <source>
        <dbReference type="Proteomes" id="UP000807469"/>
    </source>
</evidence>
<keyword evidence="4" id="KW-0378">Hydrolase</keyword>
<evidence type="ECO:0000256" key="6">
    <source>
        <dbReference type="ARBA" id="ARBA00023049"/>
    </source>
</evidence>
<dbReference type="AlphaFoldDB" id="A0A9P6D7H3"/>
<keyword evidence="5" id="KW-0862">Zinc</keyword>
<proteinExistence type="predicted"/>
<dbReference type="GO" id="GO:0046872">
    <property type="term" value="F:metal ion binding"/>
    <property type="evidence" value="ECO:0007669"/>
    <property type="project" value="UniProtKB-KW"/>
</dbReference>
<dbReference type="Gene3D" id="3.40.390.10">
    <property type="entry name" value="Collagenase (Catalytic Domain)"/>
    <property type="match status" value="1"/>
</dbReference>
<keyword evidence="6" id="KW-0482">Metalloprotease</keyword>
<dbReference type="InterPro" id="IPR024079">
    <property type="entry name" value="MetalloPept_cat_dom_sf"/>
</dbReference>
<evidence type="ECO:0000256" key="5">
    <source>
        <dbReference type="ARBA" id="ARBA00022833"/>
    </source>
</evidence>
<dbReference type="GO" id="GO:0008237">
    <property type="term" value="F:metallopeptidase activity"/>
    <property type="evidence" value="ECO:0007669"/>
    <property type="project" value="UniProtKB-KW"/>
</dbReference>
<dbReference type="Proteomes" id="UP000807469">
    <property type="component" value="Unassembled WGS sequence"/>
</dbReference>
<comment type="caution">
    <text evidence="8">The sequence shown here is derived from an EMBL/GenBank/DDBJ whole genome shotgun (WGS) entry which is preliminary data.</text>
</comment>
<evidence type="ECO:0000256" key="2">
    <source>
        <dbReference type="ARBA" id="ARBA00022670"/>
    </source>
</evidence>
<name>A0A9P6D7H3_9AGAR</name>
<evidence type="ECO:0000256" key="3">
    <source>
        <dbReference type="ARBA" id="ARBA00022723"/>
    </source>
</evidence>
<keyword evidence="2" id="KW-0645">Protease</keyword>
<evidence type="ECO:0000313" key="8">
    <source>
        <dbReference type="EMBL" id="KAF9485815.1"/>
    </source>
</evidence>
<evidence type="ECO:0000256" key="1">
    <source>
        <dbReference type="ARBA" id="ARBA00001947"/>
    </source>
</evidence>
<feature type="signal peptide" evidence="7">
    <location>
        <begin position="1"/>
        <end position="22"/>
    </location>
</feature>
<feature type="chain" id="PRO_5040328891" evidence="7">
    <location>
        <begin position="23"/>
        <end position="717"/>
    </location>
</feature>